<dbReference type="Gene3D" id="2.10.25.10">
    <property type="entry name" value="Laminin"/>
    <property type="match status" value="1"/>
</dbReference>
<keyword evidence="4" id="KW-0812">Transmembrane</keyword>
<feature type="region of interest" description="Disordered" evidence="3">
    <location>
        <begin position="2800"/>
        <end position="2850"/>
    </location>
</feature>
<protein>
    <recommendedName>
        <fullName evidence="5">EGF-like domain-containing protein</fullName>
    </recommendedName>
</protein>
<accession>A0A2T7PQ77</accession>
<dbReference type="PROSITE" id="PS50026">
    <property type="entry name" value="EGF_3"/>
    <property type="match status" value="2"/>
</dbReference>
<evidence type="ECO:0000256" key="1">
    <source>
        <dbReference type="ARBA" id="ARBA00023157"/>
    </source>
</evidence>
<dbReference type="Proteomes" id="UP000245119">
    <property type="component" value="Linkage Group LG2"/>
</dbReference>
<feature type="transmembrane region" description="Helical" evidence="4">
    <location>
        <begin position="2703"/>
        <end position="2728"/>
    </location>
</feature>
<evidence type="ECO:0000313" key="6">
    <source>
        <dbReference type="EMBL" id="PVD35565.1"/>
    </source>
</evidence>
<keyword evidence="7" id="KW-1185">Reference proteome</keyword>
<dbReference type="OrthoDB" id="10042078at2759"/>
<feature type="domain" description="EGF-like" evidence="5">
    <location>
        <begin position="2664"/>
        <end position="2698"/>
    </location>
</feature>
<proteinExistence type="predicted"/>
<dbReference type="PANTHER" id="PTHR16897:SF2">
    <property type="entry name" value="OS03G0226600 PROTEIN"/>
    <property type="match status" value="1"/>
</dbReference>
<dbReference type="Gene3D" id="2.60.40.10">
    <property type="entry name" value="Immunoglobulins"/>
    <property type="match status" value="1"/>
</dbReference>
<dbReference type="PROSITE" id="PS01186">
    <property type="entry name" value="EGF_2"/>
    <property type="match status" value="1"/>
</dbReference>
<dbReference type="SUPFAM" id="SSF49265">
    <property type="entry name" value="Fibronectin type III"/>
    <property type="match status" value="2"/>
</dbReference>
<evidence type="ECO:0000256" key="3">
    <source>
        <dbReference type="SAM" id="MobiDB-lite"/>
    </source>
</evidence>
<dbReference type="InterPro" id="IPR018097">
    <property type="entry name" value="EGF_Ca-bd_CS"/>
</dbReference>
<reference evidence="6 7" key="1">
    <citation type="submission" date="2018-04" db="EMBL/GenBank/DDBJ databases">
        <title>The genome of golden apple snail Pomacea canaliculata provides insight into stress tolerance and invasive adaptation.</title>
        <authorList>
            <person name="Liu C."/>
            <person name="Liu B."/>
            <person name="Ren Y."/>
            <person name="Zhang Y."/>
            <person name="Wang H."/>
            <person name="Li S."/>
            <person name="Jiang F."/>
            <person name="Yin L."/>
            <person name="Zhang G."/>
            <person name="Qian W."/>
            <person name="Fan W."/>
        </authorList>
    </citation>
    <scope>NUCLEOTIDE SEQUENCE [LARGE SCALE GENOMIC DNA]</scope>
    <source>
        <strain evidence="6">SZHN2017</strain>
        <tissue evidence="6">Muscle</tissue>
    </source>
</reference>
<dbReference type="PROSITE" id="PS00010">
    <property type="entry name" value="ASX_HYDROXYL"/>
    <property type="match status" value="1"/>
</dbReference>
<dbReference type="GO" id="GO:0005509">
    <property type="term" value="F:calcium ion binding"/>
    <property type="evidence" value="ECO:0007669"/>
    <property type="project" value="InterPro"/>
</dbReference>
<dbReference type="PROSITE" id="PS01187">
    <property type="entry name" value="EGF_CA"/>
    <property type="match status" value="1"/>
</dbReference>
<dbReference type="Gene3D" id="3.50.4.10">
    <property type="entry name" value="Hepatocyte Growth Factor"/>
    <property type="match status" value="1"/>
</dbReference>
<evidence type="ECO:0000313" key="7">
    <source>
        <dbReference type="Proteomes" id="UP000245119"/>
    </source>
</evidence>
<comment type="caution">
    <text evidence="6">The sequence shown here is derived from an EMBL/GenBank/DDBJ whole genome shotgun (WGS) entry which is preliminary data.</text>
</comment>
<dbReference type="InterPro" id="IPR000742">
    <property type="entry name" value="EGF"/>
</dbReference>
<keyword evidence="1 2" id="KW-1015">Disulfide bond</keyword>
<dbReference type="STRING" id="400727.A0A2T7PQ77"/>
<dbReference type="EMBL" id="PZQS01000002">
    <property type="protein sequence ID" value="PVD35565.1"/>
    <property type="molecule type" value="Genomic_DNA"/>
</dbReference>
<feature type="domain" description="EGF-like" evidence="5">
    <location>
        <begin position="2616"/>
        <end position="2662"/>
    </location>
</feature>
<keyword evidence="4" id="KW-0472">Membrane</keyword>
<evidence type="ECO:0000256" key="4">
    <source>
        <dbReference type="SAM" id="Phobius"/>
    </source>
</evidence>
<sequence length="2879" mass="314870">MGKCQLPDPAQGCQISLPSFLDGVCVYTKDCGAIQCCIPVDLGLLGEYAINASFEVDTCTNTFTYTLERKSAKLSLPAITGYSQKETFSGGGLTFTMSYGVEQTLGGYKLYANLSMCAQNPLNGKPLGCYDYSVIPKNVTLHTPPVHCARKRETTSSRAKMIKAGASTEEIQACIQEFQRKEVCQLLGSYSLCAVNLKLKQESKCDQVQGDHGDEANTFTLKGILGALSSSSPSSLVYCNKKALVTVNIEGFDLIEKMLKTVDDIKGRFESTYIPGKGLTGEGTKALGLKIANMTIGELQAYVMSEGIDPELALELMKDMKNLVSTLFSELISKLTSGGVEDLFKSFDLSLSGDFSVPRRDVTLFECNYFFLVGGIVPMHFGFGAGISYGMDIAVGAKIMSMTVYGEIKPYVGIKVRGYLAVGFILYGRLELTGYICQTSLPSRAEIGFSKFPLDLQLNMDLVLAPLALKLDVLVTLEVKLLFVKIKKVLFKANLWYYKAPVINQRVLAIGTKEEDKTPPSFAPYKDTKEGRRRRAISTNHCLVRQLPGLDYTEPSIKIAVAAGDDRSKRLPVSGDSVYIKVRAINNNGASSEVTCILDNYDVTLPTGRLEADFTTTSNRHMLHGSLVVYEDSPIIKSDLAVGLGKGVYGYGVYPWTAVELSDDQTPAYDANGDPFGDKALQQFTDFKKGKLVPQSSHFVTRTLTAQHVGECARQCLLLPELKCMSFNYHSKGACELLAAIIGHDHKLAQADLTLHYERIGVGLAKQFQLNIPKPMLHNSVYFFNLHLQNSLLMSRIIHSQGTLVDLTPPSPGPVNITTSYMEVVPCLENLPHERAGQDDWGKWCRGVDPLLPNHLVIVDGPGSKTLFNGHTPLEDLMYTKANTFISANWDGFHDDQSSIRGYSLTAGRKPCEELLHEYHDPHRHLVPLDDETQWTHTGIMNMKEGRKVPEADTESKTEGPASITNQIINGVPVWIRIRVQNYVELQALGHADNPIIVDITPPLVGKVYDGPLTRHDLSYSKDSNMYCANWYNFTDPESGIGFYMGAVTSASGKLLTELEVLDRRQSMQCIQFSNPSLKHNTSYHFMLVAFNGGHKQLNVTSISDGVLVDLTPPKEGKVIDGLSENFEDLHFSVHKSTVAARWQGFSDSESGIMQYEVQIERAENLTTNFQVLQEWENVNLDTTFEKHRFSLRHRDVVRTKLRVSNGALNTITSETDSFIIDLTPPELYSLWDGLGSSDIEYQSDITSLSAKFEFHDDESGIDYYKYQVYQTMHGHHAQIIPATKNDWNRLPSGPRNSLTVNGLTLTSGLRYSIRMAAVNSAGSVTTYDTNGVLVDNTPPTMERVHVGVLSTEDEIDLDGYVLQSDQSDIKANWLATDHESGIDHYEVAVGTSPGATDVLDWRNVGKEQDRYISGLNLQLTDNNTDIPLYYVTVRAYNGAGDVSPSLISKKIKVLQEDKAGVVVDGGLDTVLLSSAGQNDEDYQSNMWSVTAQFRGFSSHLHGLTHFDWAVGSSPGAEDVLPLMAMGIVHDEEEDQTPGMGIASRGIAHAVLPLEPGKKYYTTVRALNNNGQAVQSTSDGFTVDREKPKLGLISLSSETNTSALQMPEKVFYQQEPDALTARWTFGDADSIVKKLHFSVGSYPGASDIKSVTEVTVTETGEAALPSRRIDLKTDGHPSILTLWAEDSVGLKTQLISPTVVVDTSPPDQGTVVCPSFIQTHSQVECTWAGFEDLQSPITSFTFYMGTQPGLDDVIAPVIMEGHVTSYTVSGLKDIVEHQTKVYATVVAKNAIGLTTMAQSRPISMDTSPPLAGFVVELNDAYIIIADNATATSLANVFTCNSQDECKTIDVVCQKSLTSVLVAWSPFEDPETGISKYEVAIGYTPGGGQIKEFHEVPSGVRYQLVSGLDLYGQRKVMKAVLGSGKTAMASSNGFSIDQTPPIFDQTLFLYMDAAHGEAKPVEKLMASNSTIQVVYRCSDNQSSVMEYKWAIGTTPGGQDIQSFTSTGINPSGINSSLEGIIVHNQRYYVSVRCTNAAGLTTTYEDHVGVLAILENPALDDIGVQMNGTEELDPDTRPVTSHKSSDKNSISINLQVSADPTVDEYYISIGSQKEGRCCDILPRTLVATNMSGVVSIRNGCLYINDEKLIDLRNSHPGANGSDTAASSSDFQMAPGSELFLYVDACNEARCTGPEMKGSVGDHSEQAVSRNGSSVQLALSTARRQKRSTSNIVINTPNGMAVGQTVVLTPLTHADLNATYDSVASTDFVSYLTNPEDTVHSVDTVDRILAHRASYSPTESISFSLASVGQVEMPGPFTVTYPYDSSDSDSVLTLLHWNPDLQKWQQSADTCNKTDSIVIDEASQTITVKVCSTYGTSTYFVKQTQFLLSAVSKNISNSEPVLTSSTNLTMKEDEGTFLYKVQTSDEDGDTVIVQLHNVEPLSPDQGELLLAQGNLHSSCNCHKHLTVAVTSVNDAPVAFTFHNGKDLMPPDPAAPIQVLLEQNRQDYTDNVTFTFVVGAYDVDRGDSLAFAVEGPYNGSLSRGTIITAVPSCSNSAEPQDGIPCCKMTLSHPATSLSWQYVTLTYQPHEGFYGFDTLLFMAKDEGGLGSLVTTYQFAVMERPCQNNGYCTSKDSSYTCEDTKRAEGFESYYKCRCSVGYTGTYCEADIDDCLQDPCSWPYVCVDKVNDYSCDCPADDPSCDGLQGWLIAVIVFSSILFVAGVVAAIVAWAIRTNRLTCFKRTDKHADDERSGTPPPDYAFNNEAYEDIDYSAPLTHTPTRPVFIKRPQTSGLSRMLSAMTAKVSPYPHSSQEDTAAPSSSLSQINRTSSSVSTSFNLPRLVPDHRHDSSDEGLQFVGQNVPQKDGLTPLENMYVVTSLICQS</sequence>
<evidence type="ECO:0000259" key="5">
    <source>
        <dbReference type="PROSITE" id="PS50026"/>
    </source>
</evidence>
<organism evidence="6 7">
    <name type="scientific">Pomacea canaliculata</name>
    <name type="common">Golden apple snail</name>
    <dbReference type="NCBI Taxonomy" id="400727"/>
    <lineage>
        <taxon>Eukaryota</taxon>
        <taxon>Metazoa</taxon>
        <taxon>Spiralia</taxon>
        <taxon>Lophotrochozoa</taxon>
        <taxon>Mollusca</taxon>
        <taxon>Gastropoda</taxon>
        <taxon>Caenogastropoda</taxon>
        <taxon>Architaenioglossa</taxon>
        <taxon>Ampullarioidea</taxon>
        <taxon>Ampullariidae</taxon>
        <taxon>Pomacea</taxon>
    </lineage>
</organism>
<keyword evidence="2" id="KW-0245">EGF-like domain</keyword>
<feature type="compositionally biased region" description="Polar residues" evidence="3">
    <location>
        <begin position="2804"/>
        <end position="2833"/>
    </location>
</feature>
<evidence type="ECO:0000256" key="2">
    <source>
        <dbReference type="PROSITE-ProRule" id="PRU00076"/>
    </source>
</evidence>
<name>A0A2T7PQ77_POMCA</name>
<dbReference type="InterPro" id="IPR013783">
    <property type="entry name" value="Ig-like_fold"/>
</dbReference>
<gene>
    <name evidence="6" type="ORF">C0Q70_02528</name>
</gene>
<dbReference type="InterPro" id="IPR000152">
    <property type="entry name" value="EGF-type_Asp/Asn_hydroxyl_site"/>
</dbReference>
<dbReference type="CDD" id="cd01099">
    <property type="entry name" value="PAN_AP_HGF"/>
    <property type="match status" value="1"/>
</dbReference>
<dbReference type="InterPro" id="IPR036116">
    <property type="entry name" value="FN3_sf"/>
</dbReference>
<keyword evidence="4" id="KW-1133">Transmembrane helix</keyword>
<feature type="disulfide bond" evidence="2">
    <location>
        <begin position="2652"/>
        <end position="2661"/>
    </location>
</feature>
<dbReference type="PROSITE" id="PS00022">
    <property type="entry name" value="EGF_1"/>
    <property type="match status" value="1"/>
</dbReference>
<dbReference type="CDD" id="cd00054">
    <property type="entry name" value="EGF_CA"/>
    <property type="match status" value="2"/>
</dbReference>
<comment type="caution">
    <text evidence="2">Lacks conserved residue(s) required for the propagation of feature annotation.</text>
</comment>
<dbReference type="PANTHER" id="PTHR16897">
    <property type="entry name" value="OS10G0105400 PROTEIN"/>
    <property type="match status" value="1"/>
</dbReference>